<keyword evidence="6 8" id="KW-0472">Membrane</keyword>
<dbReference type="Proteomes" id="UP001491310">
    <property type="component" value="Unassembled WGS sequence"/>
</dbReference>
<evidence type="ECO:0000313" key="10">
    <source>
        <dbReference type="EMBL" id="KAK9909503.1"/>
    </source>
</evidence>
<protein>
    <recommendedName>
        <fullName evidence="9">Major facilitator superfamily (MFS) profile domain-containing protein</fullName>
    </recommendedName>
</protein>
<feature type="region of interest" description="Disordered" evidence="7">
    <location>
        <begin position="613"/>
        <end position="638"/>
    </location>
</feature>
<feature type="transmembrane region" description="Helical" evidence="8">
    <location>
        <begin position="418"/>
        <end position="439"/>
    </location>
</feature>
<evidence type="ECO:0000256" key="1">
    <source>
        <dbReference type="ARBA" id="ARBA00004141"/>
    </source>
</evidence>
<feature type="transmembrane region" description="Helical" evidence="8">
    <location>
        <begin position="100"/>
        <end position="121"/>
    </location>
</feature>
<evidence type="ECO:0000256" key="3">
    <source>
        <dbReference type="ARBA" id="ARBA00022448"/>
    </source>
</evidence>
<dbReference type="InterPro" id="IPR003663">
    <property type="entry name" value="Sugar/inositol_transpt"/>
</dbReference>
<dbReference type="InterPro" id="IPR036259">
    <property type="entry name" value="MFS_trans_sf"/>
</dbReference>
<evidence type="ECO:0000256" key="6">
    <source>
        <dbReference type="ARBA" id="ARBA00023136"/>
    </source>
</evidence>
<dbReference type="InterPro" id="IPR050814">
    <property type="entry name" value="Myo-inositol_Transporter"/>
</dbReference>
<keyword evidence="11" id="KW-1185">Reference proteome</keyword>
<dbReference type="Pfam" id="PF00083">
    <property type="entry name" value="Sugar_tr"/>
    <property type="match status" value="2"/>
</dbReference>
<feature type="transmembrane region" description="Helical" evidence="8">
    <location>
        <begin position="451"/>
        <end position="475"/>
    </location>
</feature>
<feature type="domain" description="Major facilitator superfamily (MFS) profile" evidence="9">
    <location>
        <begin position="5"/>
        <end position="598"/>
    </location>
</feature>
<comment type="caution">
    <text evidence="10">The sequence shown here is derived from an EMBL/GenBank/DDBJ whole genome shotgun (WGS) entry which is preliminary data.</text>
</comment>
<reference evidence="10 11" key="1">
    <citation type="journal article" date="2024" name="Nat. Commun.">
        <title>Phylogenomics reveals the evolutionary origins of lichenization in chlorophyte algae.</title>
        <authorList>
            <person name="Puginier C."/>
            <person name="Libourel C."/>
            <person name="Otte J."/>
            <person name="Skaloud P."/>
            <person name="Haon M."/>
            <person name="Grisel S."/>
            <person name="Petersen M."/>
            <person name="Berrin J.G."/>
            <person name="Delaux P.M."/>
            <person name="Dal Grande F."/>
            <person name="Keller J."/>
        </authorList>
    </citation>
    <scope>NUCLEOTIDE SEQUENCE [LARGE SCALE GENOMIC DNA]</scope>
    <source>
        <strain evidence="10 11">SAG 216-7</strain>
    </source>
</reference>
<accession>A0ABR2YRC7</accession>
<dbReference type="InterPro" id="IPR020846">
    <property type="entry name" value="MFS_dom"/>
</dbReference>
<feature type="transmembrane region" description="Helical" evidence="8">
    <location>
        <begin position="545"/>
        <end position="564"/>
    </location>
</feature>
<feature type="transmembrane region" description="Helical" evidence="8">
    <location>
        <begin position="76"/>
        <end position="94"/>
    </location>
</feature>
<feature type="transmembrane region" description="Helical" evidence="8">
    <location>
        <begin position="133"/>
        <end position="154"/>
    </location>
</feature>
<dbReference type="InterPro" id="IPR005829">
    <property type="entry name" value="Sugar_transporter_CS"/>
</dbReference>
<feature type="transmembrane region" description="Helical" evidence="8">
    <location>
        <begin position="570"/>
        <end position="592"/>
    </location>
</feature>
<dbReference type="PRINTS" id="PR00171">
    <property type="entry name" value="SUGRTRNSPORT"/>
</dbReference>
<dbReference type="PANTHER" id="PTHR48020">
    <property type="entry name" value="PROTON MYO-INOSITOL COTRANSPORTER"/>
    <property type="match status" value="1"/>
</dbReference>
<dbReference type="PANTHER" id="PTHR48020:SF12">
    <property type="entry name" value="PROTON MYO-INOSITOL COTRANSPORTER"/>
    <property type="match status" value="1"/>
</dbReference>
<keyword evidence="4 8" id="KW-0812">Transmembrane</keyword>
<dbReference type="PROSITE" id="PS00217">
    <property type="entry name" value="SUGAR_TRANSPORT_2"/>
    <property type="match status" value="1"/>
</dbReference>
<keyword evidence="3" id="KW-0813">Transport</keyword>
<proteinExistence type="inferred from homology"/>
<keyword evidence="5 8" id="KW-1133">Transmembrane helix</keyword>
<evidence type="ECO:0000256" key="4">
    <source>
        <dbReference type="ARBA" id="ARBA00022692"/>
    </source>
</evidence>
<dbReference type="SUPFAM" id="SSF103473">
    <property type="entry name" value="MFS general substrate transporter"/>
    <property type="match status" value="1"/>
</dbReference>
<feature type="transmembrane region" description="Helical" evidence="8">
    <location>
        <begin position="160"/>
        <end position="179"/>
    </location>
</feature>
<dbReference type="Gene3D" id="1.20.1250.20">
    <property type="entry name" value="MFS general substrate transporter like domains"/>
    <property type="match status" value="2"/>
</dbReference>
<comment type="subcellular location">
    <subcellularLocation>
        <location evidence="1">Membrane</location>
        <topology evidence="1">Multi-pass membrane protein</topology>
    </subcellularLocation>
</comment>
<dbReference type="EMBL" id="JALJOT010000006">
    <property type="protein sequence ID" value="KAK9909503.1"/>
    <property type="molecule type" value="Genomic_DNA"/>
</dbReference>
<feature type="compositionally biased region" description="Gly residues" evidence="7">
    <location>
        <begin position="621"/>
        <end position="631"/>
    </location>
</feature>
<evidence type="ECO:0000256" key="8">
    <source>
        <dbReference type="SAM" id="Phobius"/>
    </source>
</evidence>
<sequence length="667" mass="69863">MLVVVVLFSAFGGFLYGYDLGLIGGALGYIRDDFNTSEIMEEAIVGAAKVGAVLGTFLGGALMLQYGRRKAIALDSVFYILGPLCMAFASHASILLIGRLLVGVGIGMSAVVAPAYLGEIAPAHMRGRIVESYEILLCFGMLASVAMDVAFGHLPHNWRWMVGSPSVLGLVLSAGLFVLPESPRWLVVSGRLDEALAVIHKIYTSAGLQNDEVEQELMELWSNVEKEKAAKQERTAARQAAGKPAATSKPAAGRGDEERLLLHAAGGGPAGAGKPMDAEATGREQGVAEQVTAGASGCQADDSSAGAAATTLGATAAGDVDRGGHAGETQGAGEDEAGGLTPIRTRSWKDDDASFTDSDAPASRSRSGPLHKALASAGEALRHLADALDLAGYWRTQKEVVLDVWAVLQGPERRAVRLALVIAFLDQGMASTAIVNYAPQVLERVGVQGHGMATALSACIPASKVAGVVVSLLYVDSAGRRPLMVWGGCGCAASLSLMALANHLRSSAFILVAMCLFLFAFSASYAAVFWVLCSEMFSMSIKASASSAAMAVLFAAGAAANFVFLSLHSWLHSGAFFVFATIAGFGTLYVHLNLPETKGLSLTEVQAKLQGKPLQLDDRGPGPGDMQGGEGTPQAGSSQRSWLSNAFEQVRHKFSRVSYSYVKFIEL</sequence>
<dbReference type="InterPro" id="IPR005828">
    <property type="entry name" value="MFS_sugar_transport-like"/>
</dbReference>
<feature type="transmembrane region" description="Helical" evidence="8">
    <location>
        <begin position="507"/>
        <end position="533"/>
    </location>
</feature>
<organism evidence="10 11">
    <name type="scientific">Coccomyxa subellipsoidea</name>
    <dbReference type="NCBI Taxonomy" id="248742"/>
    <lineage>
        <taxon>Eukaryota</taxon>
        <taxon>Viridiplantae</taxon>
        <taxon>Chlorophyta</taxon>
        <taxon>core chlorophytes</taxon>
        <taxon>Trebouxiophyceae</taxon>
        <taxon>Trebouxiophyceae incertae sedis</taxon>
        <taxon>Coccomyxaceae</taxon>
        <taxon>Coccomyxa</taxon>
    </lineage>
</organism>
<feature type="region of interest" description="Disordered" evidence="7">
    <location>
        <begin position="229"/>
        <end position="303"/>
    </location>
</feature>
<comment type="similarity">
    <text evidence="2">Belongs to the major facilitator superfamily. Sugar transporter (TC 2.A.1.1) family.</text>
</comment>
<evidence type="ECO:0000259" key="9">
    <source>
        <dbReference type="PROSITE" id="PS50850"/>
    </source>
</evidence>
<feature type="region of interest" description="Disordered" evidence="7">
    <location>
        <begin position="317"/>
        <end position="370"/>
    </location>
</feature>
<evidence type="ECO:0000256" key="5">
    <source>
        <dbReference type="ARBA" id="ARBA00022989"/>
    </source>
</evidence>
<evidence type="ECO:0000256" key="7">
    <source>
        <dbReference type="SAM" id="MobiDB-lite"/>
    </source>
</evidence>
<feature type="transmembrane region" description="Helical" evidence="8">
    <location>
        <begin position="482"/>
        <end position="501"/>
    </location>
</feature>
<name>A0ABR2YRC7_9CHLO</name>
<dbReference type="PROSITE" id="PS00216">
    <property type="entry name" value="SUGAR_TRANSPORT_1"/>
    <property type="match status" value="1"/>
</dbReference>
<gene>
    <name evidence="10" type="ORF">WJX75_003257</name>
</gene>
<feature type="compositionally biased region" description="Low complexity" evidence="7">
    <location>
        <begin position="293"/>
        <end position="303"/>
    </location>
</feature>
<dbReference type="PROSITE" id="PS50850">
    <property type="entry name" value="MFS"/>
    <property type="match status" value="1"/>
</dbReference>
<evidence type="ECO:0000313" key="11">
    <source>
        <dbReference type="Proteomes" id="UP001491310"/>
    </source>
</evidence>
<feature type="transmembrane region" description="Helical" evidence="8">
    <location>
        <begin position="43"/>
        <end position="64"/>
    </location>
</feature>
<evidence type="ECO:0000256" key="2">
    <source>
        <dbReference type="ARBA" id="ARBA00010992"/>
    </source>
</evidence>